<dbReference type="PANTHER" id="PTHR41313:SF1">
    <property type="entry name" value="DNA METHYLASE ADENINE-SPECIFIC DOMAIN-CONTAINING PROTEIN"/>
    <property type="match status" value="1"/>
</dbReference>
<proteinExistence type="predicted"/>
<keyword evidence="2" id="KW-0808">Transferase</keyword>
<dbReference type="AlphaFoldDB" id="A0A9Q2CXK0"/>
<dbReference type="Pfam" id="PF02384">
    <property type="entry name" value="N6_Mtase"/>
    <property type="match status" value="1"/>
</dbReference>
<dbReference type="InterPro" id="IPR003356">
    <property type="entry name" value="DNA_methylase_A-5"/>
</dbReference>
<dbReference type="PANTHER" id="PTHR41313">
    <property type="entry name" value="ADENINE-SPECIFIC METHYLTRANSFERASE"/>
    <property type="match status" value="1"/>
</dbReference>
<sequence length="294" mass="33217">MELSNLEKIYETLVSKTDEIKKETDLSRIESLSRALLEVEVDGTKAEKRKAFQFAYLKQLKDETIQPNHQLTPDVIGYTIGYISNVLNTNKEVSLLDVGSGTGHLSMTLSELNPELDLNGVEIDPTLAELNANLCEFLETHMKIYPQNIIEPNFIETVDTAVGDLPVGYYPVQVEGYKTAFKEGNSFAHLLIIEAGMNKVKSDGIGIFTVPSNILTENQETFKKYIKEDVTLLMFLNLPRTIFKDEKSQKSIIVLKKGYEALQNKDVLIGDIPDFKNEASMKNFLKTIEEWNNK</sequence>
<evidence type="ECO:0000259" key="1">
    <source>
        <dbReference type="Pfam" id="PF02384"/>
    </source>
</evidence>
<comment type="caution">
    <text evidence="2">The sequence shown here is derived from an EMBL/GenBank/DDBJ whole genome shotgun (WGS) entry which is preliminary data.</text>
</comment>
<dbReference type="RefSeq" id="WP_183672709.1">
    <property type="nucleotide sequence ID" value="NZ_CBCRYX010000003.1"/>
</dbReference>
<dbReference type="Proteomes" id="UP000579136">
    <property type="component" value="Unassembled WGS sequence"/>
</dbReference>
<dbReference type="SUPFAM" id="SSF53335">
    <property type="entry name" value="S-adenosyl-L-methionine-dependent methyltransferases"/>
    <property type="match status" value="1"/>
</dbReference>
<dbReference type="GO" id="GO:0009007">
    <property type="term" value="F:site-specific DNA-methyltransferase (adenine-specific) activity"/>
    <property type="evidence" value="ECO:0007669"/>
    <property type="project" value="UniProtKB-EC"/>
</dbReference>
<dbReference type="InterPro" id="IPR020596">
    <property type="entry name" value="rRNA_Ade_Mease_Trfase_CS"/>
</dbReference>
<evidence type="ECO:0000313" key="3">
    <source>
        <dbReference type="Proteomes" id="UP000579136"/>
    </source>
</evidence>
<dbReference type="GO" id="GO:0003677">
    <property type="term" value="F:DNA binding"/>
    <property type="evidence" value="ECO:0007669"/>
    <property type="project" value="InterPro"/>
</dbReference>
<dbReference type="InterPro" id="IPR029063">
    <property type="entry name" value="SAM-dependent_MTases_sf"/>
</dbReference>
<organism evidence="2 3">
    <name type="scientific">Nosocomiicoccus ampullae</name>
    <dbReference type="NCBI Taxonomy" id="489910"/>
    <lineage>
        <taxon>Bacteria</taxon>
        <taxon>Bacillati</taxon>
        <taxon>Bacillota</taxon>
        <taxon>Bacilli</taxon>
        <taxon>Bacillales</taxon>
        <taxon>Staphylococcaceae</taxon>
        <taxon>Nosocomiicoccus</taxon>
    </lineage>
</organism>
<feature type="domain" description="DNA methylase adenine-specific" evidence="1">
    <location>
        <begin position="82"/>
        <end position="284"/>
    </location>
</feature>
<dbReference type="GO" id="GO:0000179">
    <property type="term" value="F:rRNA (adenine-N6,N6-)-dimethyltransferase activity"/>
    <property type="evidence" value="ECO:0007669"/>
    <property type="project" value="InterPro"/>
</dbReference>
<dbReference type="PROSITE" id="PS01131">
    <property type="entry name" value="RRNA_A_DIMETH"/>
    <property type="match status" value="1"/>
</dbReference>
<accession>A0A9Q2CXK0</accession>
<gene>
    <name evidence="2" type="ORF">HNQ45_000134</name>
</gene>
<dbReference type="EMBL" id="JACHHF010000001">
    <property type="protein sequence ID" value="MBB5175276.1"/>
    <property type="molecule type" value="Genomic_DNA"/>
</dbReference>
<dbReference type="Gene3D" id="3.40.50.150">
    <property type="entry name" value="Vaccinia Virus protein VP39"/>
    <property type="match status" value="1"/>
</dbReference>
<protein>
    <submittedName>
        <fullName evidence="2">Site-specific DNA-methyltransferase (Adenine-specific)</fullName>
        <ecNumber evidence="2">2.1.1.72</ecNumber>
    </submittedName>
</protein>
<evidence type="ECO:0000313" key="2">
    <source>
        <dbReference type="EMBL" id="MBB5175276.1"/>
    </source>
</evidence>
<keyword evidence="3" id="KW-1185">Reference proteome</keyword>
<dbReference type="EC" id="2.1.1.72" evidence="2"/>
<name>A0A9Q2CXK0_9STAP</name>
<keyword evidence="2" id="KW-0489">Methyltransferase</keyword>
<dbReference type="InterPro" id="IPR052933">
    <property type="entry name" value="DNA_Protect_Modify"/>
</dbReference>
<reference evidence="2 3" key="1">
    <citation type="submission" date="2020-08" db="EMBL/GenBank/DDBJ databases">
        <title>Genomic Encyclopedia of Type Strains, Phase IV (KMG-IV): sequencing the most valuable type-strain genomes for metagenomic binning, comparative biology and taxonomic classification.</title>
        <authorList>
            <person name="Goeker M."/>
        </authorList>
    </citation>
    <scope>NUCLEOTIDE SEQUENCE [LARGE SCALE GENOMIC DNA]</scope>
    <source>
        <strain evidence="2 3">DSM 19163</strain>
    </source>
</reference>